<feature type="compositionally biased region" description="Basic and acidic residues" evidence="1">
    <location>
        <begin position="33"/>
        <end position="49"/>
    </location>
</feature>
<feature type="region of interest" description="Disordered" evidence="1">
    <location>
        <begin position="1"/>
        <end position="49"/>
    </location>
</feature>
<sequence>MKHRNFVKRQEKKNQGKDFPLDDPPLLLPGLEHTQKEQRNGGEKKQQGIEKGWDISLRIEIEQLSKI</sequence>
<organism evidence="2 3">
    <name type="scientific">Robiginitalea marina</name>
    <dbReference type="NCBI Taxonomy" id="2954105"/>
    <lineage>
        <taxon>Bacteria</taxon>
        <taxon>Pseudomonadati</taxon>
        <taxon>Bacteroidota</taxon>
        <taxon>Flavobacteriia</taxon>
        <taxon>Flavobacteriales</taxon>
        <taxon>Flavobacteriaceae</taxon>
        <taxon>Robiginitalea</taxon>
    </lineage>
</organism>
<dbReference type="Proteomes" id="UP001206312">
    <property type="component" value="Unassembled WGS sequence"/>
</dbReference>
<evidence type="ECO:0000313" key="2">
    <source>
        <dbReference type="EMBL" id="MCO5723345.1"/>
    </source>
</evidence>
<protein>
    <submittedName>
        <fullName evidence="2">Uncharacterized protein</fullName>
    </submittedName>
</protein>
<accession>A0ABT1AUR3</accession>
<dbReference type="RefSeq" id="WP_252739723.1">
    <property type="nucleotide sequence ID" value="NZ_JAMXIB010000001.1"/>
</dbReference>
<gene>
    <name evidence="2" type="ORF">NG653_00655</name>
</gene>
<dbReference type="EMBL" id="JAMXIB010000001">
    <property type="protein sequence ID" value="MCO5723345.1"/>
    <property type="molecule type" value="Genomic_DNA"/>
</dbReference>
<keyword evidence="3" id="KW-1185">Reference proteome</keyword>
<feature type="compositionally biased region" description="Basic and acidic residues" evidence="1">
    <location>
        <begin position="8"/>
        <end position="20"/>
    </location>
</feature>
<reference evidence="2 3" key="1">
    <citation type="submission" date="2022-06" db="EMBL/GenBank/DDBJ databases">
        <authorList>
            <person name="Xuan X."/>
        </authorList>
    </citation>
    <scope>NUCLEOTIDE SEQUENCE [LARGE SCALE GENOMIC DNA]</scope>
    <source>
        <strain evidence="2 3">2V75</strain>
    </source>
</reference>
<comment type="caution">
    <text evidence="2">The sequence shown here is derived from an EMBL/GenBank/DDBJ whole genome shotgun (WGS) entry which is preliminary data.</text>
</comment>
<evidence type="ECO:0000313" key="3">
    <source>
        <dbReference type="Proteomes" id="UP001206312"/>
    </source>
</evidence>
<evidence type="ECO:0000256" key="1">
    <source>
        <dbReference type="SAM" id="MobiDB-lite"/>
    </source>
</evidence>
<proteinExistence type="predicted"/>
<name>A0ABT1AUR3_9FLAO</name>